<dbReference type="EMBL" id="VRMN01000002">
    <property type="protein sequence ID" value="KAA8497287.1"/>
    <property type="molecule type" value="Genomic_DNA"/>
</dbReference>
<feature type="transmembrane region" description="Helical" evidence="6">
    <location>
        <begin position="261"/>
        <end position="279"/>
    </location>
</feature>
<dbReference type="OMA" id="DNIYWEV"/>
<feature type="transmembrane region" description="Helical" evidence="6">
    <location>
        <begin position="85"/>
        <end position="103"/>
    </location>
</feature>
<feature type="transmembrane region" description="Helical" evidence="6">
    <location>
        <begin position="390"/>
        <end position="411"/>
    </location>
</feature>
<gene>
    <name evidence="8" type="ORF">FVE85_1016</name>
</gene>
<keyword evidence="4 6" id="KW-1133">Transmembrane helix</keyword>
<dbReference type="Proteomes" id="UP000324585">
    <property type="component" value="Unassembled WGS sequence"/>
</dbReference>
<feature type="transmembrane region" description="Helical" evidence="6">
    <location>
        <begin position="315"/>
        <end position="333"/>
    </location>
</feature>
<evidence type="ECO:0000313" key="8">
    <source>
        <dbReference type="EMBL" id="KAA8497287.1"/>
    </source>
</evidence>
<proteinExistence type="inferred from homology"/>
<comment type="similarity">
    <text evidence="2">Belongs to the ammonium transporter (TC 2.A.49) family. Rh subfamily.</text>
</comment>
<keyword evidence="9" id="KW-1185">Reference proteome</keyword>
<organism evidence="8 9">
    <name type="scientific">Porphyridium purpureum</name>
    <name type="common">Red alga</name>
    <name type="synonym">Porphyridium cruentum</name>
    <dbReference type="NCBI Taxonomy" id="35688"/>
    <lineage>
        <taxon>Eukaryota</taxon>
        <taxon>Rhodophyta</taxon>
        <taxon>Bangiophyceae</taxon>
        <taxon>Porphyridiales</taxon>
        <taxon>Porphyridiaceae</taxon>
        <taxon>Porphyridium</taxon>
    </lineage>
</organism>
<dbReference type="PANTHER" id="PTHR11730">
    <property type="entry name" value="AMMONIUM TRANSPORTER"/>
    <property type="match status" value="1"/>
</dbReference>
<dbReference type="GO" id="GO:0008519">
    <property type="term" value="F:ammonium channel activity"/>
    <property type="evidence" value="ECO:0007669"/>
    <property type="project" value="InterPro"/>
</dbReference>
<sequence>MAEETTRLMPSSTGQRDFAHVAAPTLTTLIGAVQAILLLLFLGGSTYSRDDYSPAEYIIFRDIMVMLLLGFGFLMTFLKKYGLGAVGLTLLLSVLAIQMNVFAELGARFVHSLFTGVQEEDAVLPLPIGMSTMIDGEFAAATLLISYGAVLGRASPVQLVIMAIGQAVFYAINKAVFVLGILGAEDVGGSMTIHLFGALFGLAASFALGAPRHASSSSNAQPSAVSDVFALIGTTLLWVFWPSFVSATESAVPAYTSRCVLHTVLALLGSTAAAFYMSVKKCHGKLDPVHLANSTLAGGVAVGSSARLGMTPGGALALGVLAGVVSVYGYVYLTPKLEKSCHVYDTCGVGNLHGLPGMLGGLGSVVFVVLDPHAPFLQYGVVAQCARQILAVACTVAIAIGSGLLTGLVMAKSTGGKDADFEPYDDAVWFEGPYFEVEAQHAKV</sequence>
<feature type="transmembrane region" description="Helical" evidence="6">
    <location>
        <begin position="58"/>
        <end position="78"/>
    </location>
</feature>
<feature type="transmembrane region" description="Helical" evidence="6">
    <location>
        <begin position="21"/>
        <end position="43"/>
    </location>
</feature>
<evidence type="ECO:0000256" key="1">
    <source>
        <dbReference type="ARBA" id="ARBA00004141"/>
    </source>
</evidence>
<feature type="transmembrane region" description="Helical" evidence="6">
    <location>
        <begin position="223"/>
        <end position="241"/>
    </location>
</feature>
<feature type="transmembrane region" description="Helical" evidence="6">
    <location>
        <begin position="193"/>
        <end position="211"/>
    </location>
</feature>
<dbReference type="GO" id="GO:0097272">
    <property type="term" value="P:ammonium homeostasis"/>
    <property type="evidence" value="ECO:0007669"/>
    <property type="project" value="TreeGrafter"/>
</dbReference>
<dbReference type="OrthoDB" id="534912at2759"/>
<feature type="transmembrane region" description="Helical" evidence="6">
    <location>
        <begin position="354"/>
        <end position="370"/>
    </location>
</feature>
<dbReference type="AlphaFoldDB" id="A0A5J4Z3R3"/>
<dbReference type="InterPro" id="IPR024041">
    <property type="entry name" value="NH4_transpt_AmtB-like_dom"/>
</dbReference>
<dbReference type="GO" id="GO:0005886">
    <property type="term" value="C:plasma membrane"/>
    <property type="evidence" value="ECO:0007669"/>
    <property type="project" value="InterPro"/>
</dbReference>
<comment type="caution">
    <text evidence="8">The sequence shown here is derived from an EMBL/GenBank/DDBJ whole genome shotgun (WGS) entry which is preliminary data.</text>
</comment>
<dbReference type="PRINTS" id="PR00342">
    <property type="entry name" value="RHESUSRHD"/>
</dbReference>
<dbReference type="Pfam" id="PF00909">
    <property type="entry name" value="Ammonium_transp"/>
    <property type="match status" value="1"/>
</dbReference>
<dbReference type="PANTHER" id="PTHR11730:SF60">
    <property type="entry name" value="RH50, ISOFORM D"/>
    <property type="match status" value="1"/>
</dbReference>
<evidence type="ECO:0000256" key="3">
    <source>
        <dbReference type="ARBA" id="ARBA00022692"/>
    </source>
</evidence>
<name>A0A5J4Z3R3_PORPP</name>
<reference evidence="9" key="1">
    <citation type="journal article" date="2019" name="Nat. Commun.">
        <title>Expansion of phycobilisome linker gene families in mesophilic red algae.</title>
        <authorList>
            <person name="Lee J."/>
            <person name="Kim D."/>
            <person name="Bhattacharya D."/>
            <person name="Yoon H.S."/>
        </authorList>
    </citation>
    <scope>NUCLEOTIDE SEQUENCE [LARGE SCALE GENOMIC DNA]</scope>
    <source>
        <strain evidence="9">CCMP 1328</strain>
    </source>
</reference>
<keyword evidence="3 6" id="KW-0812">Transmembrane</keyword>
<keyword evidence="5 6" id="KW-0472">Membrane</keyword>
<evidence type="ECO:0000259" key="7">
    <source>
        <dbReference type="Pfam" id="PF00909"/>
    </source>
</evidence>
<dbReference type="SUPFAM" id="SSF111352">
    <property type="entry name" value="Ammonium transporter"/>
    <property type="match status" value="1"/>
</dbReference>
<dbReference type="InterPro" id="IPR029020">
    <property type="entry name" value="Ammonium/urea_transptr"/>
</dbReference>
<protein>
    <submittedName>
        <fullName evidence="8">Ammonium transporter Rh type B</fullName>
    </submittedName>
</protein>
<dbReference type="InterPro" id="IPR002229">
    <property type="entry name" value="RhesusRHD"/>
</dbReference>
<comment type="subcellular location">
    <subcellularLocation>
        <location evidence="1">Membrane</location>
        <topology evidence="1">Multi-pass membrane protein</topology>
    </subcellularLocation>
</comment>
<accession>A0A5J4Z3R3</accession>
<evidence type="ECO:0000256" key="6">
    <source>
        <dbReference type="SAM" id="Phobius"/>
    </source>
</evidence>
<feature type="transmembrane region" description="Helical" evidence="6">
    <location>
        <begin position="159"/>
        <end position="181"/>
    </location>
</feature>
<dbReference type="Gene3D" id="1.10.3430.10">
    <property type="entry name" value="Ammonium transporter AmtB like domains"/>
    <property type="match status" value="1"/>
</dbReference>
<feature type="domain" description="Ammonium transporter AmtB-like" evidence="7">
    <location>
        <begin position="57"/>
        <end position="413"/>
    </location>
</feature>
<evidence type="ECO:0000313" key="9">
    <source>
        <dbReference type="Proteomes" id="UP000324585"/>
    </source>
</evidence>
<evidence type="ECO:0000256" key="4">
    <source>
        <dbReference type="ARBA" id="ARBA00022989"/>
    </source>
</evidence>
<evidence type="ECO:0000256" key="2">
    <source>
        <dbReference type="ARBA" id="ARBA00011036"/>
    </source>
</evidence>
<evidence type="ECO:0000256" key="5">
    <source>
        <dbReference type="ARBA" id="ARBA00023136"/>
    </source>
</evidence>